<feature type="coiled-coil region" evidence="1">
    <location>
        <begin position="307"/>
        <end position="345"/>
    </location>
</feature>
<dbReference type="EMBL" id="JAGGLL010000060">
    <property type="protein sequence ID" value="MBP2024317.1"/>
    <property type="molecule type" value="Genomic_DNA"/>
</dbReference>
<organism evidence="2 3">
    <name type="scientific">Clostridium punense</name>
    <dbReference type="NCBI Taxonomy" id="1054297"/>
    <lineage>
        <taxon>Bacteria</taxon>
        <taxon>Bacillati</taxon>
        <taxon>Bacillota</taxon>
        <taxon>Clostridia</taxon>
        <taxon>Eubacteriales</taxon>
        <taxon>Clostridiaceae</taxon>
        <taxon>Clostridium</taxon>
    </lineage>
</organism>
<keyword evidence="3" id="KW-1185">Reference proteome</keyword>
<dbReference type="Proteomes" id="UP001519308">
    <property type="component" value="Unassembled WGS sequence"/>
</dbReference>
<protein>
    <submittedName>
        <fullName evidence="2">Uncharacterized protein</fullName>
    </submittedName>
</protein>
<sequence>MVSINRLDSSYFQQQINHNTNNNMTNNIEANVKCDNWLKEICDVIDFSFDYSNDEVMTIIGDISSKFNKEFTIYGENNEVSIVEHVNGYGKILNSIKDNLNLSVSEKEQLTKVLDNSFDRYAKNMAKGLGGRIDAFFNNAYYQSASNLKDHRDLGIKAEKLVDTEKFEASTLKMISASKVFYKTNFEGTDKGLQQFLMDNFPKTDIGETIENLSYKDFMSLQDTLKMYYSNLDQAFRAGEEAKNTDAAINRLKLGGSPKELIAKFEEAMIQNGDSNTRVHFYEVINTEFNITTDKLKDEVNQYVKFFKDLEKQKMEMDKKQEKELEDFERKLEEQMLRIIMVNAKSPEDQREALMKLQRCEVRFLDELELKIRAMCEESKERLEKLGKNKKDFYENPSKLINEHLEGDKIKNKEIVHKD</sequence>
<evidence type="ECO:0000256" key="1">
    <source>
        <dbReference type="SAM" id="Coils"/>
    </source>
</evidence>
<dbReference type="RefSeq" id="WP_021281789.1">
    <property type="nucleotide sequence ID" value="NZ_JAGGLL010000060.1"/>
</dbReference>
<proteinExistence type="predicted"/>
<comment type="caution">
    <text evidence="2">The sequence shown here is derived from an EMBL/GenBank/DDBJ whole genome shotgun (WGS) entry which is preliminary data.</text>
</comment>
<name>A0ABS4K970_9CLOT</name>
<evidence type="ECO:0000313" key="2">
    <source>
        <dbReference type="EMBL" id="MBP2024317.1"/>
    </source>
</evidence>
<accession>A0ABS4K970</accession>
<evidence type="ECO:0000313" key="3">
    <source>
        <dbReference type="Proteomes" id="UP001519308"/>
    </source>
</evidence>
<gene>
    <name evidence="2" type="ORF">J2Z44_004177</name>
</gene>
<reference evidence="2 3" key="1">
    <citation type="submission" date="2021-03" db="EMBL/GenBank/DDBJ databases">
        <title>Genomic Encyclopedia of Type Strains, Phase IV (KMG-IV): sequencing the most valuable type-strain genomes for metagenomic binning, comparative biology and taxonomic classification.</title>
        <authorList>
            <person name="Goeker M."/>
        </authorList>
    </citation>
    <scope>NUCLEOTIDE SEQUENCE [LARGE SCALE GENOMIC DNA]</scope>
    <source>
        <strain evidence="2 3">DSM 28650</strain>
    </source>
</reference>
<keyword evidence="1" id="KW-0175">Coiled coil</keyword>